<dbReference type="InterPro" id="IPR019734">
    <property type="entry name" value="TPR_rpt"/>
</dbReference>
<dbReference type="SUPFAM" id="SSF55874">
    <property type="entry name" value="ATPase domain of HSP90 chaperone/DNA topoisomerase II/histidine kinase"/>
    <property type="match status" value="1"/>
</dbReference>
<dbReference type="InterPro" id="IPR011990">
    <property type="entry name" value="TPR-like_helical_dom_sf"/>
</dbReference>
<dbReference type="EMBL" id="JAGHKP010000003">
    <property type="protein sequence ID" value="MBO9153745.1"/>
    <property type="molecule type" value="Genomic_DNA"/>
</dbReference>
<dbReference type="Gene3D" id="1.25.40.10">
    <property type="entry name" value="Tetratricopeptide repeat domain"/>
    <property type="match status" value="2"/>
</dbReference>
<evidence type="ECO:0000256" key="1">
    <source>
        <dbReference type="SAM" id="Phobius"/>
    </source>
</evidence>
<keyword evidence="4" id="KW-1185">Reference proteome</keyword>
<dbReference type="PANTHER" id="PTHR34220:SF7">
    <property type="entry name" value="SENSOR HISTIDINE KINASE YPDA"/>
    <property type="match status" value="1"/>
</dbReference>
<dbReference type="SMART" id="SM00028">
    <property type="entry name" value="TPR"/>
    <property type="match status" value="4"/>
</dbReference>
<evidence type="ECO:0000313" key="4">
    <source>
        <dbReference type="Proteomes" id="UP000679126"/>
    </source>
</evidence>
<keyword evidence="1" id="KW-0812">Transmembrane</keyword>
<keyword evidence="3" id="KW-0808">Transferase</keyword>
<evidence type="ECO:0000259" key="2">
    <source>
        <dbReference type="Pfam" id="PF06580"/>
    </source>
</evidence>
<dbReference type="GO" id="GO:0016301">
    <property type="term" value="F:kinase activity"/>
    <property type="evidence" value="ECO:0007669"/>
    <property type="project" value="UniProtKB-KW"/>
</dbReference>
<keyword evidence="3" id="KW-0418">Kinase</keyword>
<sequence>MRFITFLPIIVAIAGCTRPQAVRSPAKADSVLAFMKSDINPYFHDRQPAEAGRKLDSLYPAVQKLNDVGLTCSYFRFKGVQFIMEEKYDSARIFLNESLRLATEKDSTGKHVIAAKIQLADLWNEEAHPDSALHYAREAYYLAHKSDTNGLPLICLRLSEIYSEIGDEPALRKYLFEGFERTTQPKLKTVFANNIAKYYTEQKQLDSAVLFFKAMENDTLFSNPYFDAVRYENLGILLDKQGKYTEGLPYQLKALALNRELGVLDGESVFGVADTYFLMGRFTESQTYLDTAYALATEAGDQSVITKIWEKRAKNHAERGQYREAYASMDSAMDAYETEVDSSIAVQARELETQYAVKAKDDEIQQLSFENKVNRQIRQQQQLIIAAMIVGVALVAAIGFLLYRRRKLEQQLRETSLRQRLLRSQMEPHFIFNTLSVLQSFIRNDDREKSIRYLNKFARLVRISLENARESFVPLKDEVTALESYLALQLMRFEGAFDYTLEVYEQYEEDGLLIPPMLLQPFVENAIQHGLRQLDRKGLISIHIGRGPHVLHCVIEDNGRGLQPEAEKQEKTSLSTVITQERLNMLGKQTKRPASLRIIDKRSENGQGIRVELDVPFRRS</sequence>
<comment type="caution">
    <text evidence="3">The sequence shown here is derived from an EMBL/GenBank/DDBJ whole genome shotgun (WGS) entry which is preliminary data.</text>
</comment>
<keyword evidence="1" id="KW-1133">Transmembrane helix</keyword>
<dbReference type="PROSITE" id="PS51257">
    <property type="entry name" value="PROKAR_LIPOPROTEIN"/>
    <property type="match status" value="1"/>
</dbReference>
<organism evidence="3 4">
    <name type="scientific">Chitinophaga chungangae</name>
    <dbReference type="NCBI Taxonomy" id="2821488"/>
    <lineage>
        <taxon>Bacteria</taxon>
        <taxon>Pseudomonadati</taxon>
        <taxon>Bacteroidota</taxon>
        <taxon>Chitinophagia</taxon>
        <taxon>Chitinophagales</taxon>
        <taxon>Chitinophagaceae</taxon>
        <taxon>Chitinophaga</taxon>
    </lineage>
</organism>
<name>A0ABS3YH18_9BACT</name>
<evidence type="ECO:0000313" key="3">
    <source>
        <dbReference type="EMBL" id="MBO9153745.1"/>
    </source>
</evidence>
<dbReference type="InterPro" id="IPR010559">
    <property type="entry name" value="Sig_transdc_His_kin_internal"/>
</dbReference>
<protein>
    <submittedName>
        <fullName evidence="3">Histidine kinase</fullName>
    </submittedName>
</protein>
<gene>
    <name evidence="3" type="ORF">J7I43_16075</name>
</gene>
<dbReference type="InterPro" id="IPR036890">
    <property type="entry name" value="HATPase_C_sf"/>
</dbReference>
<dbReference type="Proteomes" id="UP000679126">
    <property type="component" value="Unassembled WGS sequence"/>
</dbReference>
<dbReference type="Gene3D" id="3.30.565.10">
    <property type="entry name" value="Histidine kinase-like ATPase, C-terminal domain"/>
    <property type="match status" value="1"/>
</dbReference>
<accession>A0ABS3YH18</accession>
<dbReference type="PANTHER" id="PTHR34220">
    <property type="entry name" value="SENSOR HISTIDINE KINASE YPDA"/>
    <property type="match status" value="1"/>
</dbReference>
<feature type="transmembrane region" description="Helical" evidence="1">
    <location>
        <begin position="383"/>
        <end position="403"/>
    </location>
</feature>
<feature type="domain" description="Signal transduction histidine kinase internal region" evidence="2">
    <location>
        <begin position="419"/>
        <end position="495"/>
    </location>
</feature>
<dbReference type="Pfam" id="PF06580">
    <property type="entry name" value="His_kinase"/>
    <property type="match status" value="1"/>
</dbReference>
<dbReference type="InterPro" id="IPR050640">
    <property type="entry name" value="Bact_2-comp_sensor_kinase"/>
</dbReference>
<keyword evidence="1" id="KW-0472">Membrane</keyword>
<proteinExistence type="predicted"/>
<reference evidence="4" key="1">
    <citation type="submission" date="2021-03" db="EMBL/GenBank/DDBJ databases">
        <title>Assistant Professor.</title>
        <authorList>
            <person name="Huq M.A."/>
        </authorList>
    </citation>
    <scope>NUCLEOTIDE SEQUENCE [LARGE SCALE GENOMIC DNA]</scope>
    <source>
        <strain evidence="4">MAH-28</strain>
    </source>
</reference>
<dbReference type="RefSeq" id="WP_209146868.1">
    <property type="nucleotide sequence ID" value="NZ_JAGHKP010000003.1"/>
</dbReference>
<dbReference type="SUPFAM" id="SSF48452">
    <property type="entry name" value="TPR-like"/>
    <property type="match status" value="2"/>
</dbReference>